<accession>A0A395SBA6</accession>
<evidence type="ECO:0000313" key="4">
    <source>
        <dbReference type="EMBL" id="RGP69693.1"/>
    </source>
</evidence>
<dbReference type="SUPFAM" id="SSF57414">
    <property type="entry name" value="Hairpin loop containing domain-like"/>
    <property type="match status" value="1"/>
</dbReference>
<evidence type="ECO:0000256" key="1">
    <source>
        <dbReference type="SAM" id="Phobius"/>
    </source>
</evidence>
<keyword evidence="1" id="KW-0812">Transmembrane</keyword>
<keyword evidence="2" id="KW-0732">Signal</keyword>
<evidence type="ECO:0000259" key="3">
    <source>
        <dbReference type="SMART" id="SM00473"/>
    </source>
</evidence>
<dbReference type="AlphaFoldDB" id="A0A395SBA6"/>
<dbReference type="Gene3D" id="3.50.4.10">
    <property type="entry name" value="Hepatocyte Growth Factor"/>
    <property type="match status" value="1"/>
</dbReference>
<organism evidence="4 5">
    <name type="scientific">Fusarium sporotrichioides</name>
    <dbReference type="NCBI Taxonomy" id="5514"/>
    <lineage>
        <taxon>Eukaryota</taxon>
        <taxon>Fungi</taxon>
        <taxon>Dikarya</taxon>
        <taxon>Ascomycota</taxon>
        <taxon>Pezizomycotina</taxon>
        <taxon>Sordariomycetes</taxon>
        <taxon>Hypocreomycetidae</taxon>
        <taxon>Hypocreales</taxon>
        <taxon>Nectriaceae</taxon>
        <taxon>Fusarium</taxon>
    </lineage>
</organism>
<feature type="signal peptide" evidence="2">
    <location>
        <begin position="1"/>
        <end position="16"/>
    </location>
</feature>
<dbReference type="SMART" id="SM00473">
    <property type="entry name" value="PAN_AP"/>
    <property type="match status" value="1"/>
</dbReference>
<gene>
    <name evidence="4" type="ORF">FSPOR_4505</name>
</gene>
<reference evidence="4 5" key="1">
    <citation type="journal article" date="2018" name="PLoS Pathog.">
        <title>Evolution of structural diversity of trichothecenes, a family of toxins produced by plant pathogenic and entomopathogenic fungi.</title>
        <authorList>
            <person name="Proctor R.H."/>
            <person name="McCormick S.P."/>
            <person name="Kim H.S."/>
            <person name="Cardoza R.E."/>
            <person name="Stanley A.M."/>
            <person name="Lindo L."/>
            <person name="Kelly A."/>
            <person name="Brown D.W."/>
            <person name="Lee T."/>
            <person name="Vaughan M.M."/>
            <person name="Alexander N.J."/>
            <person name="Busman M."/>
            <person name="Gutierrez S."/>
        </authorList>
    </citation>
    <scope>NUCLEOTIDE SEQUENCE [LARGE SCALE GENOMIC DNA]</scope>
    <source>
        <strain evidence="4 5">NRRL 3299</strain>
    </source>
</reference>
<proteinExistence type="predicted"/>
<evidence type="ECO:0000313" key="5">
    <source>
        <dbReference type="Proteomes" id="UP000266152"/>
    </source>
</evidence>
<dbReference type="STRING" id="5514.A0A395SBA6"/>
<dbReference type="InterPro" id="IPR003609">
    <property type="entry name" value="Pan_app"/>
</dbReference>
<keyword evidence="1" id="KW-0472">Membrane</keyword>
<dbReference type="Pfam" id="PF00024">
    <property type="entry name" value="PAN_1"/>
    <property type="match status" value="1"/>
</dbReference>
<keyword evidence="1" id="KW-1133">Transmembrane helix</keyword>
<feature type="transmembrane region" description="Helical" evidence="1">
    <location>
        <begin position="99"/>
        <end position="124"/>
    </location>
</feature>
<evidence type="ECO:0000256" key="2">
    <source>
        <dbReference type="SAM" id="SignalP"/>
    </source>
</evidence>
<feature type="chain" id="PRO_5017381271" description="Apple domain-containing protein" evidence="2">
    <location>
        <begin position="17"/>
        <end position="137"/>
    </location>
</feature>
<dbReference type="Proteomes" id="UP000266152">
    <property type="component" value="Unassembled WGS sequence"/>
</dbReference>
<name>A0A395SBA6_FUSSP</name>
<dbReference type="PROSITE" id="PS51257">
    <property type="entry name" value="PROKAR_LIPOPROTEIN"/>
    <property type="match status" value="1"/>
</dbReference>
<keyword evidence="5" id="KW-1185">Reference proteome</keyword>
<protein>
    <recommendedName>
        <fullName evidence="3">Apple domain-containing protein</fullName>
    </recommendedName>
</protein>
<feature type="domain" description="Apple" evidence="3">
    <location>
        <begin position="29"/>
        <end position="104"/>
    </location>
</feature>
<sequence>MKSLVTLAWAVTSAAAIACNQLSDPYEALAGSSFHVFCNSYLTGGNQIGPSFEVIDLETCIQLCADTPNCQAVLFDRSQYLCYTMDGTDGPAPNNLGIIYNHFIAINTNTVGIIIVIGVVYIGLDIRVYIRGHTRVN</sequence>
<comment type="caution">
    <text evidence="4">The sequence shown here is derived from an EMBL/GenBank/DDBJ whole genome shotgun (WGS) entry which is preliminary data.</text>
</comment>
<dbReference type="EMBL" id="PXOF01000059">
    <property type="protein sequence ID" value="RGP69693.1"/>
    <property type="molecule type" value="Genomic_DNA"/>
</dbReference>